<gene>
    <name evidence="7" type="primary">cbiQ</name>
    <name evidence="7" type="ORF">IAA70_06355</name>
</gene>
<evidence type="ECO:0000256" key="2">
    <source>
        <dbReference type="ARBA" id="ARBA00022475"/>
    </source>
</evidence>
<dbReference type="PANTHER" id="PTHR43723:SF1">
    <property type="entry name" value="COBALT TRANSPORT PROTEIN CBIQ"/>
    <property type="match status" value="1"/>
</dbReference>
<reference evidence="7" key="1">
    <citation type="submission" date="2020-10" db="EMBL/GenBank/DDBJ databases">
        <authorList>
            <person name="Gilroy R."/>
        </authorList>
    </citation>
    <scope>NUCLEOTIDE SEQUENCE</scope>
    <source>
        <strain evidence="7">ChiHjej9B8-7071</strain>
    </source>
</reference>
<dbReference type="NCBIfam" id="TIGR02454">
    <property type="entry name" value="ECF_T_CbiQ"/>
    <property type="match status" value="1"/>
</dbReference>
<dbReference type="Pfam" id="PF02361">
    <property type="entry name" value="CbiQ"/>
    <property type="match status" value="1"/>
</dbReference>
<dbReference type="GO" id="GO:0043190">
    <property type="term" value="C:ATP-binding cassette (ABC) transporter complex"/>
    <property type="evidence" value="ECO:0007669"/>
    <property type="project" value="InterPro"/>
</dbReference>
<sequence length="256" mass="27643">MAHSHSGGLAMLDTLAAHSPLREVSPGLKVVFTVAVLFAAIAAGHWAAGLFVCLTMVLAMAVLGGLSLRKIAALLRIPLLFLVVGCAVVLVEWRNGGFAVTKASALAAGTLFLQALGAVSCLFFFSTTTPMPQLIEVLRRWHLPDVVIELMYLIYRYLFVLLTVQRQMTISATARLGYRGLRRSVATAGKVSGNLLAASFRRSRAYFDAMEARCYDGRLAFLATVPPLKRRHVLAAAGYLIVLLAVIFLSKEVLPG</sequence>
<dbReference type="Proteomes" id="UP000824258">
    <property type="component" value="Unassembled WGS sequence"/>
</dbReference>
<evidence type="ECO:0000256" key="3">
    <source>
        <dbReference type="ARBA" id="ARBA00022692"/>
    </source>
</evidence>
<evidence type="ECO:0000256" key="5">
    <source>
        <dbReference type="ARBA" id="ARBA00023136"/>
    </source>
</evidence>
<reference evidence="7" key="2">
    <citation type="journal article" date="2021" name="PeerJ">
        <title>Extensive microbial diversity within the chicken gut microbiome revealed by metagenomics and culture.</title>
        <authorList>
            <person name="Gilroy R."/>
            <person name="Ravi A."/>
            <person name="Getino M."/>
            <person name="Pursley I."/>
            <person name="Horton D.L."/>
            <person name="Alikhan N.F."/>
            <person name="Baker D."/>
            <person name="Gharbi K."/>
            <person name="Hall N."/>
            <person name="Watson M."/>
            <person name="Adriaenssens E.M."/>
            <person name="Foster-Nyarko E."/>
            <person name="Jarju S."/>
            <person name="Secka A."/>
            <person name="Antonio M."/>
            <person name="Oren A."/>
            <person name="Chaudhuri R.R."/>
            <person name="La Ragione R."/>
            <person name="Hildebrand F."/>
            <person name="Pallen M.J."/>
        </authorList>
    </citation>
    <scope>NUCLEOTIDE SEQUENCE</scope>
    <source>
        <strain evidence="7">ChiHjej9B8-7071</strain>
    </source>
</reference>
<dbReference type="InterPro" id="IPR052770">
    <property type="entry name" value="Cobalt_transport_CbiQ"/>
</dbReference>
<dbReference type="InterPro" id="IPR003339">
    <property type="entry name" value="ABC/ECF_trnsptr_transmembrane"/>
</dbReference>
<keyword evidence="3 6" id="KW-0812">Transmembrane</keyword>
<feature type="transmembrane region" description="Helical" evidence="6">
    <location>
        <begin position="30"/>
        <end position="59"/>
    </location>
</feature>
<evidence type="ECO:0000256" key="1">
    <source>
        <dbReference type="ARBA" id="ARBA00004651"/>
    </source>
</evidence>
<evidence type="ECO:0000256" key="6">
    <source>
        <dbReference type="SAM" id="Phobius"/>
    </source>
</evidence>
<feature type="transmembrane region" description="Helical" evidence="6">
    <location>
        <begin position="233"/>
        <end position="250"/>
    </location>
</feature>
<proteinExistence type="predicted"/>
<organism evidence="7 8">
    <name type="scientific">Candidatus Avoscillospira stercoripullorum</name>
    <dbReference type="NCBI Taxonomy" id="2840709"/>
    <lineage>
        <taxon>Bacteria</taxon>
        <taxon>Bacillati</taxon>
        <taxon>Bacillota</taxon>
        <taxon>Clostridia</taxon>
        <taxon>Eubacteriales</taxon>
        <taxon>Oscillospiraceae</taxon>
        <taxon>Oscillospiraceae incertae sedis</taxon>
        <taxon>Candidatus Avoscillospira</taxon>
    </lineage>
</organism>
<keyword evidence="2" id="KW-1003">Cell membrane</keyword>
<dbReference type="EMBL" id="DVGD01000204">
    <property type="protein sequence ID" value="HIR10006.1"/>
    <property type="molecule type" value="Genomic_DNA"/>
</dbReference>
<evidence type="ECO:0000313" key="8">
    <source>
        <dbReference type="Proteomes" id="UP000824258"/>
    </source>
</evidence>
<dbReference type="AlphaFoldDB" id="A0A9D1A829"/>
<dbReference type="InterPro" id="IPR012809">
    <property type="entry name" value="ECF_CbiQ"/>
</dbReference>
<keyword evidence="4 6" id="KW-1133">Transmembrane helix</keyword>
<protein>
    <submittedName>
        <fullName evidence="7">Cobalt ECF transporter T component CbiQ</fullName>
    </submittedName>
</protein>
<keyword evidence="5 6" id="KW-0472">Membrane</keyword>
<name>A0A9D1A829_9FIRM</name>
<comment type="subcellular location">
    <subcellularLocation>
        <location evidence="1">Cell membrane</location>
        <topology evidence="1">Multi-pass membrane protein</topology>
    </subcellularLocation>
</comment>
<evidence type="ECO:0000256" key="4">
    <source>
        <dbReference type="ARBA" id="ARBA00022989"/>
    </source>
</evidence>
<dbReference type="GO" id="GO:0006824">
    <property type="term" value="P:cobalt ion transport"/>
    <property type="evidence" value="ECO:0007669"/>
    <property type="project" value="InterPro"/>
</dbReference>
<comment type="caution">
    <text evidence="7">The sequence shown here is derived from an EMBL/GenBank/DDBJ whole genome shotgun (WGS) entry which is preliminary data.</text>
</comment>
<evidence type="ECO:0000313" key="7">
    <source>
        <dbReference type="EMBL" id="HIR10006.1"/>
    </source>
</evidence>
<feature type="transmembrane region" description="Helical" evidence="6">
    <location>
        <begin position="103"/>
        <end position="126"/>
    </location>
</feature>
<feature type="transmembrane region" description="Helical" evidence="6">
    <location>
        <begin position="71"/>
        <end position="91"/>
    </location>
</feature>
<accession>A0A9D1A829</accession>
<dbReference type="CDD" id="cd16914">
    <property type="entry name" value="EcfT"/>
    <property type="match status" value="1"/>
</dbReference>
<dbReference type="PANTHER" id="PTHR43723">
    <property type="entry name" value="COBALT TRANSPORT PROTEIN CBIQ"/>
    <property type="match status" value="1"/>
</dbReference>